<comment type="caution">
    <text evidence="1">The sequence shown here is derived from an EMBL/GenBank/DDBJ whole genome shotgun (WGS) entry which is preliminary data.</text>
</comment>
<organism evidence="1 2">
    <name type="scientific">Stentor coeruleus</name>
    <dbReference type="NCBI Taxonomy" id="5963"/>
    <lineage>
        <taxon>Eukaryota</taxon>
        <taxon>Sar</taxon>
        <taxon>Alveolata</taxon>
        <taxon>Ciliophora</taxon>
        <taxon>Postciliodesmatophora</taxon>
        <taxon>Heterotrichea</taxon>
        <taxon>Heterotrichida</taxon>
        <taxon>Stentoridae</taxon>
        <taxon>Stentor</taxon>
    </lineage>
</organism>
<dbReference type="AlphaFoldDB" id="A0A1R2ARM6"/>
<dbReference type="Proteomes" id="UP000187209">
    <property type="component" value="Unassembled WGS sequence"/>
</dbReference>
<keyword evidence="2" id="KW-1185">Reference proteome</keyword>
<proteinExistence type="predicted"/>
<dbReference type="EMBL" id="MPUH01001565">
    <property type="protein sequence ID" value="OMJ67095.1"/>
    <property type="molecule type" value="Genomic_DNA"/>
</dbReference>
<reference evidence="1 2" key="1">
    <citation type="submission" date="2016-11" db="EMBL/GenBank/DDBJ databases">
        <title>The macronuclear genome of Stentor coeruleus: a giant cell with tiny introns.</title>
        <authorList>
            <person name="Slabodnick M."/>
            <person name="Ruby J.G."/>
            <person name="Reiff S.B."/>
            <person name="Swart E.C."/>
            <person name="Gosai S."/>
            <person name="Prabakaran S."/>
            <person name="Witkowska E."/>
            <person name="Larue G.E."/>
            <person name="Fisher S."/>
            <person name="Freeman R.M."/>
            <person name="Gunawardena J."/>
            <person name="Chu W."/>
            <person name="Stover N.A."/>
            <person name="Gregory B.D."/>
            <person name="Nowacki M."/>
            <person name="Derisi J."/>
            <person name="Roy S.W."/>
            <person name="Marshall W.F."/>
            <person name="Sood P."/>
        </authorList>
    </citation>
    <scope>NUCLEOTIDE SEQUENCE [LARGE SCALE GENOMIC DNA]</scope>
    <source>
        <strain evidence="1">WM001</strain>
    </source>
</reference>
<accession>A0A1R2ARM6</accession>
<evidence type="ECO:0000313" key="2">
    <source>
        <dbReference type="Proteomes" id="UP000187209"/>
    </source>
</evidence>
<evidence type="ECO:0000313" key="1">
    <source>
        <dbReference type="EMBL" id="OMJ67095.1"/>
    </source>
</evidence>
<gene>
    <name evidence="1" type="ORF">SteCoe_35838</name>
</gene>
<protein>
    <submittedName>
        <fullName evidence="1">Uncharacterized protein</fullName>
    </submittedName>
</protein>
<name>A0A1R2ARM6_9CILI</name>
<sequence>MPKTSWILQEKQGEHKTCLHHLDAKERNSKELLSRVKSHMASDNEWFNIPNLLKERDRRTNKLQSDKV</sequence>